<dbReference type="PRINTS" id="PR00313">
    <property type="entry name" value="CABNDNGRPT"/>
</dbReference>
<evidence type="ECO:0000256" key="5">
    <source>
        <dbReference type="ARBA" id="ARBA00022737"/>
    </source>
</evidence>
<dbReference type="RefSeq" id="WP_183566271.1">
    <property type="nucleotide sequence ID" value="NZ_JACHOP010000003.1"/>
</dbReference>
<dbReference type="GO" id="GO:0090729">
    <property type="term" value="F:toxin activity"/>
    <property type="evidence" value="ECO:0007669"/>
    <property type="project" value="UniProtKB-KW"/>
</dbReference>
<evidence type="ECO:0000256" key="7">
    <source>
        <dbReference type="ARBA" id="ARBA00023136"/>
    </source>
</evidence>
<keyword evidence="4" id="KW-0800">Toxin</keyword>
<dbReference type="Gene3D" id="2.150.10.10">
    <property type="entry name" value="Serralysin-like metalloprotease, C-terminal"/>
    <property type="match status" value="7"/>
</dbReference>
<keyword evidence="3" id="KW-0964">Secreted</keyword>
<proteinExistence type="predicted"/>
<feature type="compositionally biased region" description="Gly residues" evidence="8">
    <location>
        <begin position="61"/>
        <end position="87"/>
    </location>
</feature>
<dbReference type="GO" id="GO:0005509">
    <property type="term" value="F:calcium ion binding"/>
    <property type="evidence" value="ECO:0007669"/>
    <property type="project" value="InterPro"/>
</dbReference>
<dbReference type="AlphaFoldDB" id="A0A840ZEU8"/>
<dbReference type="PRINTS" id="PR01488">
    <property type="entry name" value="RTXTOXINA"/>
</dbReference>
<dbReference type="PANTHER" id="PTHR38340:SF1">
    <property type="entry name" value="S-LAYER PROTEIN"/>
    <property type="match status" value="1"/>
</dbReference>
<dbReference type="PANTHER" id="PTHR38340">
    <property type="entry name" value="S-LAYER PROTEIN"/>
    <property type="match status" value="1"/>
</dbReference>
<organism evidence="9 10">
    <name type="scientific">Methylorubrum rhodinum</name>
    <dbReference type="NCBI Taxonomy" id="29428"/>
    <lineage>
        <taxon>Bacteria</taxon>
        <taxon>Pseudomonadati</taxon>
        <taxon>Pseudomonadota</taxon>
        <taxon>Alphaproteobacteria</taxon>
        <taxon>Hyphomicrobiales</taxon>
        <taxon>Methylobacteriaceae</taxon>
        <taxon>Methylorubrum</taxon>
    </lineage>
</organism>
<dbReference type="GO" id="GO:0016020">
    <property type="term" value="C:membrane"/>
    <property type="evidence" value="ECO:0007669"/>
    <property type="project" value="UniProtKB-SubCell"/>
</dbReference>
<sequence>MAVINGDNQPNKYLGPFESGTSDPLIGTFLGDTINGFGGADDLIGLGGSDFLYGGTEGDDISGGTGSDTLDGGSGDDFLRGGGGADRIDGGTGSDTLVFGRAGGYSSDLTGLSDNTSSDAGVTVTLASTNSGSGGTGRFGDAEGDTYTSIANVIGTESRDVITGTNGRFVGTFPSGGLTVVDGNNILDGRGGDDALSGKGGDDTLRGGTGRDSLLGGSGKDSLWGGDDNDTLIGGSGADKISGGNGIDTVSYSDSAAGVTVSLAGGIGRGGDAEGDEIRAFAGRELSPADWVENAVGSAFADILYGNELVNTLTGNGGNDALFGGAGADTLYGDDLFGAGNDTLEGGAGADRLIGGFGIDTASYLGSASGVLVNLATGAANGGDASGDTFGDIENVTGSDHNDELHAAVNFNFDGSRFGSTLNGARGNDALYGGDANDTLNGGLGADRLYGGKGDDVIYVDAGDLVFEAADAGTDTVITEVSFSLSDVQHIETVKTFSPFSTAAINLSGNTFANTLEGNSGANLLSGGGGADTLNGGAGADRLIGGTGDDAFVVDNAGDLVFEASGGGVDRVFASTSYALQAGQEIEALQLLASTGSAGLNLTGNEISQSLVGNNGANVINGGVGRDAMTGRGGGDTYIVDNLGDRITEAAGGGRDTVLASASYVLGEGQEIEALQLLASTGSARFNLSGNAFGQSLVGNSGANVLDGRGGGDVLTGRGGADSFVFSTALGAGNVDRIADFAAEDTVRLSKDVFSALAPGQLAESAFKNISTGTADANDRILYKQTTGELFYDADGSGSGAAMKFAVLDNKAALTAADFLVA</sequence>
<evidence type="ECO:0000256" key="4">
    <source>
        <dbReference type="ARBA" id="ARBA00022656"/>
    </source>
</evidence>
<dbReference type="SUPFAM" id="SSF51120">
    <property type="entry name" value="beta-Roll"/>
    <property type="match status" value="7"/>
</dbReference>
<keyword evidence="7" id="KW-0472">Membrane</keyword>
<dbReference type="InterPro" id="IPR011049">
    <property type="entry name" value="Serralysin-like_metalloprot_C"/>
</dbReference>
<dbReference type="InterPro" id="IPR003995">
    <property type="entry name" value="RTX_toxin_determinant-A"/>
</dbReference>
<evidence type="ECO:0000256" key="3">
    <source>
        <dbReference type="ARBA" id="ARBA00022525"/>
    </source>
</evidence>
<comment type="caution">
    <text evidence="9">The sequence shown here is derived from an EMBL/GenBank/DDBJ whole genome shotgun (WGS) entry which is preliminary data.</text>
</comment>
<feature type="region of interest" description="Disordered" evidence="8">
    <location>
        <begin position="57"/>
        <end position="87"/>
    </location>
</feature>
<feature type="region of interest" description="Disordered" evidence="8">
    <location>
        <begin position="189"/>
        <end position="222"/>
    </location>
</feature>
<protein>
    <submittedName>
        <fullName evidence="9">Ca2+-binding RTX toxin-like protein</fullName>
    </submittedName>
</protein>
<evidence type="ECO:0000256" key="6">
    <source>
        <dbReference type="ARBA" id="ARBA00023026"/>
    </source>
</evidence>
<evidence type="ECO:0000256" key="1">
    <source>
        <dbReference type="ARBA" id="ARBA00004370"/>
    </source>
</evidence>
<evidence type="ECO:0000256" key="8">
    <source>
        <dbReference type="SAM" id="MobiDB-lite"/>
    </source>
</evidence>
<name>A0A840ZEU8_9HYPH</name>
<dbReference type="GO" id="GO:0005576">
    <property type="term" value="C:extracellular region"/>
    <property type="evidence" value="ECO:0007669"/>
    <property type="project" value="UniProtKB-SubCell"/>
</dbReference>
<dbReference type="Proteomes" id="UP000583454">
    <property type="component" value="Unassembled WGS sequence"/>
</dbReference>
<keyword evidence="10" id="KW-1185">Reference proteome</keyword>
<dbReference type="EMBL" id="JACHOP010000003">
    <property type="protein sequence ID" value="MBB5756462.1"/>
    <property type="molecule type" value="Genomic_DNA"/>
</dbReference>
<dbReference type="Pfam" id="PF00353">
    <property type="entry name" value="HemolysinCabind"/>
    <property type="match status" value="9"/>
</dbReference>
<evidence type="ECO:0000313" key="10">
    <source>
        <dbReference type="Proteomes" id="UP000583454"/>
    </source>
</evidence>
<keyword evidence="6" id="KW-0843">Virulence</keyword>
<gene>
    <name evidence="9" type="ORF">HNR00_001160</name>
</gene>
<dbReference type="InterPro" id="IPR018511">
    <property type="entry name" value="Hemolysin-typ_Ca-bd_CS"/>
</dbReference>
<accession>A0A840ZEU8</accession>
<reference evidence="9 10" key="1">
    <citation type="submission" date="2020-08" db="EMBL/GenBank/DDBJ databases">
        <title>Genomic Encyclopedia of Type Strains, Phase IV (KMG-IV): sequencing the most valuable type-strain genomes for metagenomic binning, comparative biology and taxonomic classification.</title>
        <authorList>
            <person name="Goeker M."/>
        </authorList>
    </citation>
    <scope>NUCLEOTIDE SEQUENCE [LARGE SCALE GENOMIC DNA]</scope>
    <source>
        <strain evidence="9 10">DSM 2163</strain>
    </source>
</reference>
<evidence type="ECO:0000313" key="9">
    <source>
        <dbReference type="EMBL" id="MBB5756462.1"/>
    </source>
</evidence>
<dbReference type="PROSITE" id="PS00330">
    <property type="entry name" value="HEMOLYSIN_CALCIUM"/>
    <property type="match status" value="8"/>
</dbReference>
<evidence type="ECO:0000256" key="2">
    <source>
        <dbReference type="ARBA" id="ARBA00004613"/>
    </source>
</evidence>
<dbReference type="InterPro" id="IPR050557">
    <property type="entry name" value="RTX_toxin/Mannuronan_C5-epim"/>
</dbReference>
<keyword evidence="5" id="KW-0677">Repeat</keyword>
<dbReference type="InterPro" id="IPR001343">
    <property type="entry name" value="Hemolysn_Ca-bd"/>
</dbReference>
<comment type="subcellular location">
    <subcellularLocation>
        <location evidence="1">Membrane</location>
    </subcellularLocation>
    <subcellularLocation>
        <location evidence="2">Secreted</location>
    </subcellularLocation>
</comment>